<dbReference type="SUPFAM" id="SSF52172">
    <property type="entry name" value="CheY-like"/>
    <property type="match status" value="1"/>
</dbReference>
<dbReference type="SMART" id="SM00448">
    <property type="entry name" value="REC"/>
    <property type="match status" value="1"/>
</dbReference>
<feature type="domain" description="Response regulatory" evidence="3">
    <location>
        <begin position="5"/>
        <end position="121"/>
    </location>
</feature>
<dbReference type="Pfam" id="PF00072">
    <property type="entry name" value="Response_reg"/>
    <property type="match status" value="1"/>
</dbReference>
<dbReference type="InterPro" id="IPR011006">
    <property type="entry name" value="CheY-like_superfamily"/>
</dbReference>
<organism evidence="4 5">
    <name type="scientific">Candidatus Bealeia paramacronuclearis</name>
    <dbReference type="NCBI Taxonomy" id="1921001"/>
    <lineage>
        <taxon>Bacteria</taxon>
        <taxon>Pseudomonadati</taxon>
        <taxon>Pseudomonadota</taxon>
        <taxon>Alphaproteobacteria</taxon>
        <taxon>Holosporales</taxon>
        <taxon>Holosporaceae</taxon>
        <taxon>Candidatus Bealeia</taxon>
    </lineage>
</organism>
<evidence type="ECO:0000256" key="2">
    <source>
        <dbReference type="PROSITE-ProRule" id="PRU00169"/>
    </source>
</evidence>
<dbReference type="InterPro" id="IPR001789">
    <property type="entry name" value="Sig_transdc_resp-reg_receiver"/>
</dbReference>
<sequence length="134" mass="14904">MSNPSVLIVEDNEMNMKLCCDLLEAHDISYITTGEGQKALELAEKKVPTVILLDIQLPDISGEEVLNRLKSDLILKHIPVIVITAFASPLDQERFKTLGCDAYLPKPLTIESFFGTLLPYLGEYLIENQSQAKA</sequence>
<gene>
    <name evidence="4" type="ORF">Bealeia1_00663</name>
</gene>
<evidence type="ECO:0000313" key="5">
    <source>
        <dbReference type="Proteomes" id="UP001330434"/>
    </source>
</evidence>
<feature type="modified residue" description="4-aspartylphosphate" evidence="2">
    <location>
        <position position="54"/>
    </location>
</feature>
<evidence type="ECO:0000256" key="1">
    <source>
        <dbReference type="ARBA" id="ARBA00022553"/>
    </source>
</evidence>
<name>A0ABZ2C3Z5_9PROT</name>
<dbReference type="PANTHER" id="PTHR44591:SF3">
    <property type="entry name" value="RESPONSE REGULATORY DOMAIN-CONTAINING PROTEIN"/>
    <property type="match status" value="1"/>
</dbReference>
<keyword evidence="1 2" id="KW-0597">Phosphoprotein</keyword>
<dbReference type="PROSITE" id="PS50110">
    <property type="entry name" value="RESPONSE_REGULATORY"/>
    <property type="match status" value="1"/>
</dbReference>
<protein>
    <submittedName>
        <fullName evidence="4">Response regulator</fullName>
    </submittedName>
</protein>
<dbReference type="EMBL" id="CP133270">
    <property type="protein sequence ID" value="WVX66485.1"/>
    <property type="molecule type" value="Genomic_DNA"/>
</dbReference>
<evidence type="ECO:0000313" key="4">
    <source>
        <dbReference type="EMBL" id="WVX66485.1"/>
    </source>
</evidence>
<dbReference type="InterPro" id="IPR050595">
    <property type="entry name" value="Bact_response_regulator"/>
</dbReference>
<dbReference type="PANTHER" id="PTHR44591">
    <property type="entry name" value="STRESS RESPONSE REGULATOR PROTEIN 1"/>
    <property type="match status" value="1"/>
</dbReference>
<dbReference type="Proteomes" id="UP001330434">
    <property type="component" value="Chromosome"/>
</dbReference>
<proteinExistence type="predicted"/>
<keyword evidence="5" id="KW-1185">Reference proteome</keyword>
<dbReference type="RefSeq" id="WP_331255348.1">
    <property type="nucleotide sequence ID" value="NZ_CP133270.1"/>
</dbReference>
<accession>A0ABZ2C3Z5</accession>
<dbReference type="Gene3D" id="3.40.50.2300">
    <property type="match status" value="1"/>
</dbReference>
<evidence type="ECO:0000259" key="3">
    <source>
        <dbReference type="PROSITE" id="PS50110"/>
    </source>
</evidence>
<reference evidence="4 5" key="1">
    <citation type="journal article" date="2024" name="Environ. Microbiol.">
        <title>Novel evolutionary insights on the interactions of the Holosporales (Alphaproteobacteria) with eukaryotic hosts from comparative genomics.</title>
        <authorList>
            <person name="Giovannini M."/>
            <person name="Petroni G."/>
            <person name="Castelli M."/>
        </authorList>
    </citation>
    <scope>NUCLEOTIDE SEQUENCE [LARGE SCALE GENOMIC DNA]</scope>
    <source>
        <strain evidence="4 5">US_Bl 15I1</strain>
    </source>
</reference>